<evidence type="ECO:0000256" key="2">
    <source>
        <dbReference type="ARBA" id="ARBA00023002"/>
    </source>
</evidence>
<dbReference type="InterPro" id="IPR036220">
    <property type="entry name" value="UDP-Glc/GDP-Man_DH_C_sf"/>
</dbReference>
<dbReference type="Proteomes" id="UP000060630">
    <property type="component" value="Unassembled WGS sequence"/>
</dbReference>
<gene>
    <name evidence="6" type="ORF">WL29_22995</name>
</gene>
<dbReference type="InterPro" id="IPR036291">
    <property type="entry name" value="NAD(P)-bd_dom_sf"/>
</dbReference>
<dbReference type="SMART" id="SM00984">
    <property type="entry name" value="UDPG_MGDP_dh_C"/>
    <property type="match status" value="1"/>
</dbReference>
<dbReference type="AlphaFoldDB" id="A0A106QCC0"/>
<comment type="caution">
    <text evidence="6">The sequence shown here is derived from an EMBL/GenBank/DDBJ whole genome shotgun (WGS) entry which is preliminary data.</text>
</comment>
<evidence type="ECO:0000256" key="4">
    <source>
        <dbReference type="PIRNR" id="PIRNR000124"/>
    </source>
</evidence>
<dbReference type="SUPFAM" id="SSF48179">
    <property type="entry name" value="6-phosphogluconate dehydrogenase C-terminal domain-like"/>
    <property type="match status" value="1"/>
</dbReference>
<dbReference type="RefSeq" id="WP_060192629.1">
    <property type="nucleotide sequence ID" value="NZ_LPHD01000049.1"/>
</dbReference>
<accession>A0A106QCC0</accession>
<dbReference type="InterPro" id="IPR014027">
    <property type="entry name" value="UDP-Glc/GDP-Man_DH_C"/>
</dbReference>
<dbReference type="SUPFAM" id="SSF52413">
    <property type="entry name" value="UDP-glucose/GDP-mannose dehydrogenase C-terminal domain"/>
    <property type="match status" value="1"/>
</dbReference>
<dbReference type="PIRSF" id="PIRSF500136">
    <property type="entry name" value="UDP_ManNAc_DH"/>
    <property type="match status" value="1"/>
</dbReference>
<evidence type="ECO:0000259" key="5">
    <source>
        <dbReference type="SMART" id="SM00984"/>
    </source>
</evidence>
<dbReference type="GO" id="GO:0016616">
    <property type="term" value="F:oxidoreductase activity, acting on the CH-OH group of donors, NAD or NADP as acceptor"/>
    <property type="evidence" value="ECO:0007669"/>
    <property type="project" value="InterPro"/>
</dbReference>
<evidence type="ECO:0000313" key="6">
    <source>
        <dbReference type="EMBL" id="KWA84231.1"/>
    </source>
</evidence>
<dbReference type="InterPro" id="IPR008927">
    <property type="entry name" value="6-PGluconate_DH-like_C_sf"/>
</dbReference>
<dbReference type="Pfam" id="PF00984">
    <property type="entry name" value="UDPG_MGDP_dh"/>
    <property type="match status" value="1"/>
</dbReference>
<feature type="domain" description="UDP-glucose/GDP-mannose dehydrogenase C-terminal" evidence="5">
    <location>
        <begin position="317"/>
        <end position="421"/>
    </location>
</feature>
<dbReference type="InterPro" id="IPR014026">
    <property type="entry name" value="UDP-Glc/GDP-Man_DH_dimer"/>
</dbReference>
<dbReference type="NCBIfam" id="TIGR03026">
    <property type="entry name" value="NDP-sugDHase"/>
    <property type="match status" value="1"/>
</dbReference>
<organism evidence="6 7">
    <name type="scientific">Burkholderia ubonensis</name>
    <dbReference type="NCBI Taxonomy" id="101571"/>
    <lineage>
        <taxon>Bacteria</taxon>
        <taxon>Pseudomonadati</taxon>
        <taxon>Pseudomonadota</taxon>
        <taxon>Betaproteobacteria</taxon>
        <taxon>Burkholderiales</taxon>
        <taxon>Burkholderiaceae</taxon>
        <taxon>Burkholderia</taxon>
        <taxon>Burkholderia cepacia complex</taxon>
    </lineage>
</organism>
<proteinExistence type="inferred from homology"/>
<dbReference type="InterPro" id="IPR001732">
    <property type="entry name" value="UDP-Glc/GDP-Man_DH_N"/>
</dbReference>
<sequence length="432" mass="47259">MYKTSQIAIIGLGYVGAPLALELAKHYNVVGFDINAERVNELRQGYDRTREISETELKAVQADHRLVLTSLATNLRDADIFIVTVPTPVSDAHVPDMSCVLAASRTVGQVMKKGAIVVYESTVHPGATEEECVPELMAASGYSYPQDFAVGYSPERINPGDQVHRLTNTTKIVSGDRPEVLETLAALYGSITTVYRAPAIKVAEGAKVLENVQRDVNIALMNEAYQIFSRCGVDTHEVLEAAGTKWNFLKFTPGLVGGHCISVDPYYLSHRAAREGFQAKLIMSSRETNDSMPAFIVDKLMKGMVKTVGVNRDTVVTVLGATFKENVPDVRNSKVADICSELDKYGVTVQVVDPLACQHEVYHELGVQTVSLDDAEANPADAVILAVPHEDFMEEGGWPLIERLAKSEQALVMDFKAQLNASEAPAHLKVWR</sequence>
<dbReference type="PANTHER" id="PTHR43491:SF2">
    <property type="entry name" value="UDP-N-ACETYL-D-MANNOSAMINE DEHYDROGENASE"/>
    <property type="match status" value="1"/>
</dbReference>
<name>A0A106QCC0_9BURK</name>
<comment type="similarity">
    <text evidence="1 4">Belongs to the UDP-glucose/GDP-mannose dehydrogenase family.</text>
</comment>
<dbReference type="Gene3D" id="3.40.50.720">
    <property type="entry name" value="NAD(P)-binding Rossmann-like Domain"/>
    <property type="match status" value="2"/>
</dbReference>
<dbReference type="InterPro" id="IPR028359">
    <property type="entry name" value="UDP_ManNAc/GlcNAc_DH"/>
</dbReference>
<dbReference type="EMBL" id="LPHD01000049">
    <property type="protein sequence ID" value="KWA84231.1"/>
    <property type="molecule type" value="Genomic_DNA"/>
</dbReference>
<reference evidence="6 7" key="1">
    <citation type="submission" date="2015-11" db="EMBL/GenBank/DDBJ databases">
        <title>Expanding the genomic diversity of Burkholderia species for the development of highly accurate diagnostics.</title>
        <authorList>
            <person name="Sahl J."/>
            <person name="Keim P."/>
            <person name="Wagner D."/>
        </authorList>
    </citation>
    <scope>NUCLEOTIDE SEQUENCE [LARGE SCALE GENOMIC DNA]</scope>
    <source>
        <strain evidence="6 7">MSMB2087WGS</strain>
    </source>
</reference>
<keyword evidence="2" id="KW-0560">Oxidoreductase</keyword>
<evidence type="ECO:0000256" key="1">
    <source>
        <dbReference type="ARBA" id="ARBA00006601"/>
    </source>
</evidence>
<dbReference type="InterPro" id="IPR017476">
    <property type="entry name" value="UDP-Glc/GDP-Man"/>
</dbReference>
<dbReference type="GO" id="GO:0051287">
    <property type="term" value="F:NAD binding"/>
    <property type="evidence" value="ECO:0007669"/>
    <property type="project" value="InterPro"/>
</dbReference>
<dbReference type="PIRSF" id="PIRSF000124">
    <property type="entry name" value="UDPglc_GDPman_dh"/>
    <property type="match status" value="1"/>
</dbReference>
<keyword evidence="3" id="KW-0520">NAD</keyword>
<dbReference type="SUPFAM" id="SSF51735">
    <property type="entry name" value="NAD(P)-binding Rossmann-fold domains"/>
    <property type="match status" value="1"/>
</dbReference>
<dbReference type="GO" id="GO:0016628">
    <property type="term" value="F:oxidoreductase activity, acting on the CH-CH group of donors, NAD or NADP as acceptor"/>
    <property type="evidence" value="ECO:0007669"/>
    <property type="project" value="InterPro"/>
</dbReference>
<dbReference type="GO" id="GO:0000271">
    <property type="term" value="P:polysaccharide biosynthetic process"/>
    <property type="evidence" value="ECO:0007669"/>
    <property type="project" value="InterPro"/>
</dbReference>
<dbReference type="Pfam" id="PF03720">
    <property type="entry name" value="UDPG_MGDP_dh_C"/>
    <property type="match status" value="1"/>
</dbReference>
<protein>
    <submittedName>
        <fullName evidence="6">GDP-mannose dehydrogenase</fullName>
    </submittedName>
</protein>
<evidence type="ECO:0000313" key="7">
    <source>
        <dbReference type="Proteomes" id="UP000060630"/>
    </source>
</evidence>
<dbReference type="PANTHER" id="PTHR43491">
    <property type="entry name" value="UDP-N-ACETYL-D-MANNOSAMINE DEHYDROGENASE"/>
    <property type="match status" value="1"/>
</dbReference>
<dbReference type="Pfam" id="PF03721">
    <property type="entry name" value="UDPG_MGDP_dh_N"/>
    <property type="match status" value="1"/>
</dbReference>
<evidence type="ECO:0000256" key="3">
    <source>
        <dbReference type="ARBA" id="ARBA00023027"/>
    </source>
</evidence>